<sequence length="71" mass="8321">MLDAIRFQLNTIARSLKINSFKINIISGMLCTLFGECLRRFDFASDKLKYQNSEHQHRQATLLQHLALIHF</sequence>
<name>D3HJD4_LEGLN</name>
<dbReference type="HOGENOM" id="CLU_2735039_0_0_6"/>
<organism evidence="1 2">
    <name type="scientific">Legionella longbeachae serogroup 1 (strain NSW150)</name>
    <dbReference type="NCBI Taxonomy" id="661367"/>
    <lineage>
        <taxon>Bacteria</taxon>
        <taxon>Pseudomonadati</taxon>
        <taxon>Pseudomonadota</taxon>
        <taxon>Gammaproteobacteria</taxon>
        <taxon>Legionellales</taxon>
        <taxon>Legionellaceae</taxon>
        <taxon>Legionella</taxon>
    </lineage>
</organism>
<protein>
    <submittedName>
        <fullName evidence="1">Uncharacterized protein</fullName>
    </submittedName>
</protein>
<proteinExistence type="predicted"/>
<dbReference type="AlphaFoldDB" id="D3HJD4"/>
<evidence type="ECO:0000313" key="1">
    <source>
        <dbReference type="EMBL" id="CBJ12526.1"/>
    </source>
</evidence>
<evidence type="ECO:0000313" key="2">
    <source>
        <dbReference type="Proteomes" id="UP000001060"/>
    </source>
</evidence>
<reference evidence="1 2" key="1">
    <citation type="journal article" date="2010" name="PLoS Genet.">
        <title>Analysis of the Legionella longbeachae genome and transcriptome uncovers unique strategies to cause Legionnaires' disease.</title>
        <authorList>
            <person name="Cazalet C."/>
            <person name="Gomez-Valero L."/>
            <person name="Rusniok C."/>
            <person name="Lomma M."/>
            <person name="Dervins-Ravault D."/>
            <person name="Newton H."/>
            <person name="Sansom F."/>
            <person name="Jarraud S."/>
            <person name="Zidane N."/>
            <person name="Ma L."/>
            <person name="Bouchier C."/>
            <person name="Etienne J."/>
            <person name="Hartland E."/>
            <person name="Buchrieser C."/>
        </authorList>
    </citation>
    <scope>NUCLEOTIDE SEQUENCE [LARGE SCALE GENOMIC DNA]</scope>
    <source>
        <strain evidence="1 2">NSW150</strain>
    </source>
</reference>
<accession>D3HJD4</accession>
<gene>
    <name evidence="1" type="ordered locus">LLO_2135</name>
</gene>
<dbReference type="Proteomes" id="UP000001060">
    <property type="component" value="Chromosome"/>
</dbReference>
<dbReference type="KEGG" id="llo:LLO_2135"/>
<keyword evidence="2" id="KW-1185">Reference proteome</keyword>
<dbReference type="EMBL" id="FN650140">
    <property type="protein sequence ID" value="CBJ12526.1"/>
    <property type="molecule type" value="Genomic_DNA"/>
</dbReference>